<dbReference type="Proteomes" id="UP000007014">
    <property type="component" value="Chromosome 18"/>
</dbReference>
<dbReference type="Gene3D" id="1.10.1370.20">
    <property type="entry name" value="Oligoendopeptidase f, C-terminal domain"/>
    <property type="match status" value="1"/>
</dbReference>
<dbReference type="STRING" id="280699.M1VLE8"/>
<sequence length="675" mass="77008">MRYRPSFIVQSTSLLRSQQRWGKCCRRTRSPRWMPGTTSMSISPVHQSLCRTAGAVRVLLSPAPVATRETATIGVPERDQVPESDQWDLSRLYADKSEWERDFTACSGPWEKLLSFRGRVTQSPETVRQALEEYLRIARVIERVYTYAHLLHDEDLRNEAAKSMYARAVDLHTRYAEQTSFLEPELVEVPNDYLEPGKGLEPYKHYLERIRRQKAHTLSASEEALLAASTKATSASARAFSAMNDADFDFGFVQDGQGNSIALSHGSYGTLMRSKDRTLRRNAFTTLHGKYRSFENTLAELLSGAVETHVFHAKARRYRSALEAALTPNAIPTKVYENLLDTIRKHGLHHHHRYVALRRRLLGVDREDDGRIHMYDMYAPLIPDVDLAMPYEDAVKSVLASLAPLGDEYLRVASAGLGERRWVDRYENKGKRSGAYSSGCYDSEPYILHNYDPANINDAFTLAHELGHSMHSHFSRQHQPYHYADYSIFVAEVASTFNEELYSRYLFRTKANSRAEKAYLVNRSLEDLRGTLFRQAMFADFELRIHRMAEEGHPLTPATLRQTYRTLNEEWFGTDGVCIDEAIEWELFRIPHFYYNFYVYQYATGISAALALAERVLSGGTAERDAYFAFLRAGSSVDPIDALRIAGVDMTSPEPVQAALRRFGALVDELDQLTR</sequence>
<dbReference type="EMBL" id="AP006500">
    <property type="protein sequence ID" value="BAM82523.1"/>
    <property type="molecule type" value="Genomic_DNA"/>
</dbReference>
<gene>
    <name evidence="9" type="ORF">CYME_CMR313C</name>
</gene>
<dbReference type="KEGG" id="cme:CYME_CMR313C"/>
<keyword evidence="3" id="KW-0479">Metal-binding</keyword>
<keyword evidence="2" id="KW-0645">Protease</keyword>
<evidence type="ECO:0000259" key="8">
    <source>
        <dbReference type="Pfam" id="PF08439"/>
    </source>
</evidence>
<dbReference type="HOGENOM" id="CLU_021290_2_0_1"/>
<evidence type="ECO:0000313" key="9">
    <source>
        <dbReference type="EMBL" id="BAM82523.1"/>
    </source>
</evidence>
<dbReference type="Gramene" id="CMR313CT">
    <property type="protein sequence ID" value="CMR313CT"/>
    <property type="gene ID" value="CMR313C"/>
</dbReference>
<dbReference type="Pfam" id="PF01432">
    <property type="entry name" value="Peptidase_M3"/>
    <property type="match status" value="1"/>
</dbReference>
<dbReference type="RefSeq" id="XP_005538559.1">
    <property type="nucleotide sequence ID" value="XM_005538502.1"/>
</dbReference>
<keyword evidence="6" id="KW-0482">Metalloprotease</keyword>
<dbReference type="GO" id="GO:0006508">
    <property type="term" value="P:proteolysis"/>
    <property type="evidence" value="ECO:0007669"/>
    <property type="project" value="UniProtKB-KW"/>
</dbReference>
<keyword evidence="4" id="KW-0378">Hydrolase</keyword>
<dbReference type="InterPro" id="IPR001567">
    <property type="entry name" value="Pept_M3A_M3B_dom"/>
</dbReference>
<dbReference type="NCBIfam" id="TIGR00181">
    <property type="entry name" value="pepF"/>
    <property type="match status" value="1"/>
</dbReference>
<keyword evidence="10" id="KW-1185">Reference proteome</keyword>
<dbReference type="PANTHER" id="PTHR11804">
    <property type="entry name" value="PROTEASE M3 THIMET OLIGOPEPTIDASE-RELATED"/>
    <property type="match status" value="1"/>
</dbReference>
<reference evidence="9 10" key="1">
    <citation type="journal article" date="2004" name="Nature">
        <title>Genome sequence of the ultrasmall unicellular red alga Cyanidioschyzon merolae 10D.</title>
        <authorList>
            <person name="Matsuzaki M."/>
            <person name="Misumi O."/>
            <person name="Shin-i T."/>
            <person name="Maruyama S."/>
            <person name="Takahara M."/>
            <person name="Miyagishima S."/>
            <person name="Mori T."/>
            <person name="Nishida K."/>
            <person name="Yagisawa F."/>
            <person name="Nishida K."/>
            <person name="Yoshida Y."/>
            <person name="Nishimura Y."/>
            <person name="Nakao S."/>
            <person name="Kobayashi T."/>
            <person name="Momoyama Y."/>
            <person name="Higashiyama T."/>
            <person name="Minoda A."/>
            <person name="Sano M."/>
            <person name="Nomoto H."/>
            <person name="Oishi K."/>
            <person name="Hayashi H."/>
            <person name="Ohta F."/>
            <person name="Nishizaka S."/>
            <person name="Haga S."/>
            <person name="Miura S."/>
            <person name="Morishita T."/>
            <person name="Kabeya Y."/>
            <person name="Terasawa K."/>
            <person name="Suzuki Y."/>
            <person name="Ishii Y."/>
            <person name="Asakawa S."/>
            <person name="Takano H."/>
            <person name="Ohta N."/>
            <person name="Kuroiwa H."/>
            <person name="Tanaka K."/>
            <person name="Shimizu N."/>
            <person name="Sugano S."/>
            <person name="Sato N."/>
            <person name="Nozaki H."/>
            <person name="Ogasawara N."/>
            <person name="Kohara Y."/>
            <person name="Kuroiwa T."/>
        </authorList>
    </citation>
    <scope>NUCLEOTIDE SEQUENCE [LARGE SCALE GENOMIC DNA]</scope>
    <source>
        <strain evidence="9 10">10D</strain>
    </source>
</reference>
<dbReference type="Pfam" id="PF08439">
    <property type="entry name" value="Peptidase_M3_N"/>
    <property type="match status" value="1"/>
</dbReference>
<organism evidence="9 10">
    <name type="scientific">Cyanidioschyzon merolae (strain NIES-3377 / 10D)</name>
    <name type="common">Unicellular red alga</name>
    <dbReference type="NCBI Taxonomy" id="280699"/>
    <lineage>
        <taxon>Eukaryota</taxon>
        <taxon>Rhodophyta</taxon>
        <taxon>Bangiophyceae</taxon>
        <taxon>Cyanidiales</taxon>
        <taxon>Cyanidiaceae</taxon>
        <taxon>Cyanidioschyzon</taxon>
    </lineage>
</organism>
<evidence type="ECO:0000256" key="6">
    <source>
        <dbReference type="ARBA" id="ARBA00023049"/>
    </source>
</evidence>
<dbReference type="GeneID" id="16996917"/>
<reference evidence="9 10" key="2">
    <citation type="journal article" date="2007" name="BMC Biol.">
        <title>A 100%-complete sequence reveals unusually simple genomic features in the hot-spring red alga Cyanidioschyzon merolae.</title>
        <authorList>
            <person name="Nozaki H."/>
            <person name="Takano H."/>
            <person name="Misumi O."/>
            <person name="Terasawa K."/>
            <person name="Matsuzaki M."/>
            <person name="Maruyama S."/>
            <person name="Nishida K."/>
            <person name="Yagisawa F."/>
            <person name="Yoshida Y."/>
            <person name="Fujiwara T."/>
            <person name="Takio S."/>
            <person name="Tamura K."/>
            <person name="Chung S.J."/>
            <person name="Nakamura S."/>
            <person name="Kuroiwa H."/>
            <person name="Tanaka K."/>
            <person name="Sato N."/>
            <person name="Kuroiwa T."/>
        </authorList>
    </citation>
    <scope>NUCLEOTIDE SEQUENCE [LARGE SCALE GENOMIC DNA]</scope>
    <source>
        <strain evidence="9 10">10D</strain>
    </source>
</reference>
<feature type="domain" description="Peptidase M3A/M3B catalytic" evidence="7">
    <location>
        <begin position="271"/>
        <end position="661"/>
    </location>
</feature>
<evidence type="ECO:0000313" key="10">
    <source>
        <dbReference type="Proteomes" id="UP000007014"/>
    </source>
</evidence>
<dbReference type="InterPro" id="IPR045090">
    <property type="entry name" value="Pept_M3A_M3B"/>
</dbReference>
<accession>M1VLE8</accession>
<evidence type="ECO:0000259" key="7">
    <source>
        <dbReference type="Pfam" id="PF01432"/>
    </source>
</evidence>
<proteinExistence type="predicted"/>
<dbReference type="InterPro" id="IPR042088">
    <property type="entry name" value="OligoPept_F_C"/>
</dbReference>
<name>M1VLE8_CYAM1</name>
<evidence type="ECO:0000256" key="5">
    <source>
        <dbReference type="ARBA" id="ARBA00022833"/>
    </source>
</evidence>
<dbReference type="CDD" id="cd09608">
    <property type="entry name" value="M3B_PepF"/>
    <property type="match status" value="1"/>
</dbReference>
<dbReference type="GO" id="GO:0004222">
    <property type="term" value="F:metalloendopeptidase activity"/>
    <property type="evidence" value="ECO:0007669"/>
    <property type="project" value="InterPro"/>
</dbReference>
<dbReference type="eggNOG" id="ENOG502S7HH">
    <property type="taxonomic scope" value="Eukaryota"/>
</dbReference>
<comment type="cofactor">
    <cofactor evidence="1">
        <name>Zn(2+)</name>
        <dbReference type="ChEBI" id="CHEBI:29105"/>
    </cofactor>
</comment>
<dbReference type="Gene3D" id="1.20.140.70">
    <property type="entry name" value="Oligopeptidase f, N-terminal domain"/>
    <property type="match status" value="1"/>
</dbReference>
<evidence type="ECO:0000256" key="4">
    <source>
        <dbReference type="ARBA" id="ARBA00022801"/>
    </source>
</evidence>
<evidence type="ECO:0000256" key="1">
    <source>
        <dbReference type="ARBA" id="ARBA00001947"/>
    </source>
</evidence>
<feature type="domain" description="Oligopeptidase F N-terminal" evidence="8">
    <location>
        <begin position="192"/>
        <end position="250"/>
    </location>
</feature>
<dbReference type="AlphaFoldDB" id="M1VLE8"/>
<keyword evidence="5" id="KW-0862">Zinc</keyword>
<dbReference type="InterPro" id="IPR013647">
    <property type="entry name" value="OligopepF_N_dom"/>
</dbReference>
<evidence type="ECO:0000256" key="3">
    <source>
        <dbReference type="ARBA" id="ARBA00022723"/>
    </source>
</evidence>
<dbReference type="InterPro" id="IPR004438">
    <property type="entry name" value="Peptidase_M3B"/>
</dbReference>
<protein>
    <submittedName>
        <fullName evidence="9">Probabale oligoendopeptidase F</fullName>
    </submittedName>
</protein>
<dbReference type="SUPFAM" id="SSF55486">
    <property type="entry name" value="Metalloproteases ('zincins'), catalytic domain"/>
    <property type="match status" value="1"/>
</dbReference>
<dbReference type="OrthoDB" id="2445at2759"/>
<evidence type="ECO:0000256" key="2">
    <source>
        <dbReference type="ARBA" id="ARBA00022670"/>
    </source>
</evidence>
<dbReference type="OMA" id="LWWSYIP"/>
<dbReference type="GO" id="GO:0006518">
    <property type="term" value="P:peptide metabolic process"/>
    <property type="evidence" value="ECO:0007669"/>
    <property type="project" value="TreeGrafter"/>
</dbReference>
<dbReference type="PANTHER" id="PTHR11804:SF84">
    <property type="entry name" value="SACCHAROLYSIN"/>
    <property type="match status" value="1"/>
</dbReference>
<dbReference type="GO" id="GO:0046872">
    <property type="term" value="F:metal ion binding"/>
    <property type="evidence" value="ECO:0007669"/>
    <property type="project" value="UniProtKB-KW"/>
</dbReference>
<dbReference type="Gene3D" id="1.10.287.830">
    <property type="entry name" value="putative peptidase helix hairpin domain like"/>
    <property type="match status" value="1"/>
</dbReference>